<evidence type="ECO:0000256" key="2">
    <source>
        <dbReference type="ARBA" id="ARBA00022692"/>
    </source>
</evidence>
<dbReference type="Gene3D" id="3.40.1710.10">
    <property type="entry name" value="abc type-2 transporter like domain"/>
    <property type="match status" value="1"/>
</dbReference>
<evidence type="ECO:0000256" key="3">
    <source>
        <dbReference type="ARBA" id="ARBA00022989"/>
    </source>
</evidence>
<dbReference type="GO" id="GO:0140359">
    <property type="term" value="F:ABC-type transporter activity"/>
    <property type="evidence" value="ECO:0007669"/>
    <property type="project" value="InterPro"/>
</dbReference>
<dbReference type="InterPro" id="IPR013525">
    <property type="entry name" value="ABC2_TM"/>
</dbReference>
<dbReference type="PANTHER" id="PTHR43077">
    <property type="entry name" value="TRANSPORT PERMEASE YVFS-RELATED"/>
    <property type="match status" value="1"/>
</dbReference>
<evidence type="ECO:0000256" key="1">
    <source>
        <dbReference type="ARBA" id="ARBA00004141"/>
    </source>
</evidence>
<keyword evidence="3 5" id="KW-1133">Transmembrane helix</keyword>
<dbReference type="InterPro" id="IPR051328">
    <property type="entry name" value="T7SS_ABC-Transporter"/>
</dbReference>
<dbReference type="AlphaFoldDB" id="A0A1I3NKQ7"/>
<dbReference type="Pfam" id="PF12698">
    <property type="entry name" value="ABC2_membrane_3"/>
    <property type="match status" value="1"/>
</dbReference>
<keyword evidence="2 5" id="KW-0812">Transmembrane</keyword>
<organism evidence="7 8">
    <name type="scientific">Thermoflavimicrobium dichotomicum</name>
    <dbReference type="NCBI Taxonomy" id="46223"/>
    <lineage>
        <taxon>Bacteria</taxon>
        <taxon>Bacillati</taxon>
        <taxon>Bacillota</taxon>
        <taxon>Bacilli</taxon>
        <taxon>Bacillales</taxon>
        <taxon>Thermoactinomycetaceae</taxon>
        <taxon>Thermoflavimicrobium</taxon>
    </lineage>
</organism>
<keyword evidence="4 5" id="KW-0472">Membrane</keyword>
<protein>
    <submittedName>
        <fullName evidence="7">YhgE/Pip N-terminal domain-containing protein/YhgE/Pip C-terminal domain-containing protein</fullName>
    </submittedName>
</protein>
<dbReference type="GO" id="GO:0016020">
    <property type="term" value="C:membrane"/>
    <property type="evidence" value="ECO:0007669"/>
    <property type="project" value="UniProtKB-SubCell"/>
</dbReference>
<dbReference type="PANTHER" id="PTHR43077:SF10">
    <property type="entry name" value="TRANSPORT PERMEASE PROTEIN"/>
    <property type="match status" value="1"/>
</dbReference>
<dbReference type="EMBL" id="FORR01000004">
    <property type="protein sequence ID" value="SFJ09769.1"/>
    <property type="molecule type" value="Genomic_DNA"/>
</dbReference>
<accession>A0A1I3NKQ7</accession>
<sequence>MQKAFMLYLKKPTTWIGFVIALLFQVIFSVVWLTAYDGVLDRSNQLKVGIVNEDPLVGKKIAEQLTKQLDFQITHFSSLEEAKRQLEARKEQLVIFIPHHFSQKIGSGAQLEYLINESNSMMVKNVMQNVSTKITAMVNEQLAQQAVETALAKANVPGPQAKKMASGLVGPVTGKVHRIHPVDNLAKQMTPMMLVLASYVGSMLLSLQLHQSSKTMTGQVSKWADFLARVAINVIASFLVSLVGSSLIMEFSGAETGFFSLWMFQMMMILTFLGVAQAFLYLLQEAGMFVNIALLSLQLATSGSMVPREMLSPFYQAISEYLPATYAVDGAMNLLFGGRSVSDEIRSMLMILGCAFLLIILCVGFLRKEAVEKKRSLEEAS</sequence>
<feature type="transmembrane region" description="Helical" evidence="5">
    <location>
        <begin position="261"/>
        <end position="282"/>
    </location>
</feature>
<feature type="domain" description="ABC-2 type transporter transmembrane" evidence="6">
    <location>
        <begin position="15"/>
        <end position="361"/>
    </location>
</feature>
<dbReference type="RefSeq" id="WP_093228956.1">
    <property type="nucleotide sequence ID" value="NZ_FORR01000004.1"/>
</dbReference>
<comment type="subcellular location">
    <subcellularLocation>
        <location evidence="1">Membrane</location>
        <topology evidence="1">Multi-pass membrane protein</topology>
    </subcellularLocation>
</comment>
<feature type="transmembrane region" description="Helical" evidence="5">
    <location>
        <begin position="15"/>
        <end position="36"/>
    </location>
</feature>
<dbReference type="Proteomes" id="UP000199545">
    <property type="component" value="Unassembled WGS sequence"/>
</dbReference>
<reference evidence="7 8" key="1">
    <citation type="submission" date="2016-10" db="EMBL/GenBank/DDBJ databases">
        <authorList>
            <person name="de Groot N.N."/>
        </authorList>
    </citation>
    <scope>NUCLEOTIDE SEQUENCE [LARGE SCALE GENOMIC DNA]</scope>
    <source>
        <strain evidence="7 8">DSM 44778</strain>
    </source>
</reference>
<keyword evidence="8" id="KW-1185">Reference proteome</keyword>
<gene>
    <name evidence="7" type="ORF">SAMN05421852_104181</name>
</gene>
<dbReference type="OrthoDB" id="2208410at2"/>
<feature type="transmembrane region" description="Helical" evidence="5">
    <location>
        <begin position="288"/>
        <end position="306"/>
    </location>
</feature>
<evidence type="ECO:0000259" key="6">
    <source>
        <dbReference type="Pfam" id="PF12698"/>
    </source>
</evidence>
<proteinExistence type="predicted"/>
<evidence type="ECO:0000256" key="4">
    <source>
        <dbReference type="ARBA" id="ARBA00023136"/>
    </source>
</evidence>
<dbReference type="STRING" id="46223.SAMN05421852_104181"/>
<feature type="transmembrane region" description="Helical" evidence="5">
    <location>
        <begin position="230"/>
        <end position="249"/>
    </location>
</feature>
<feature type="transmembrane region" description="Helical" evidence="5">
    <location>
        <begin position="192"/>
        <end position="210"/>
    </location>
</feature>
<feature type="transmembrane region" description="Helical" evidence="5">
    <location>
        <begin position="348"/>
        <end position="366"/>
    </location>
</feature>
<evidence type="ECO:0000313" key="8">
    <source>
        <dbReference type="Proteomes" id="UP000199545"/>
    </source>
</evidence>
<name>A0A1I3NKQ7_9BACL</name>
<evidence type="ECO:0000256" key="5">
    <source>
        <dbReference type="SAM" id="Phobius"/>
    </source>
</evidence>
<evidence type="ECO:0000313" key="7">
    <source>
        <dbReference type="EMBL" id="SFJ09769.1"/>
    </source>
</evidence>